<evidence type="ECO:0000313" key="8">
    <source>
        <dbReference type="EMBL" id="KZO92608.1"/>
    </source>
</evidence>
<dbReference type="Pfam" id="PF03006">
    <property type="entry name" value="HlyIII"/>
    <property type="match status" value="1"/>
</dbReference>
<gene>
    <name evidence="8" type="ORF">CALVIDRAFT_540878</name>
</gene>
<feature type="transmembrane region" description="Helical" evidence="7">
    <location>
        <begin position="493"/>
        <end position="513"/>
    </location>
</feature>
<keyword evidence="9" id="KW-1185">Reference proteome</keyword>
<feature type="region of interest" description="Disordered" evidence="6">
    <location>
        <begin position="1"/>
        <end position="24"/>
    </location>
</feature>
<evidence type="ECO:0000256" key="7">
    <source>
        <dbReference type="SAM" id="Phobius"/>
    </source>
</evidence>
<feature type="binding site" evidence="5">
    <location>
        <position position="386"/>
    </location>
    <ligand>
        <name>Zn(2+)</name>
        <dbReference type="ChEBI" id="CHEBI:29105"/>
    </ligand>
</feature>
<accession>A0A167IFY3</accession>
<reference evidence="8 9" key="1">
    <citation type="journal article" date="2016" name="Mol. Biol. Evol.">
        <title>Comparative Genomics of Early-Diverging Mushroom-Forming Fungi Provides Insights into the Origins of Lignocellulose Decay Capabilities.</title>
        <authorList>
            <person name="Nagy L.G."/>
            <person name="Riley R."/>
            <person name="Tritt A."/>
            <person name="Adam C."/>
            <person name="Daum C."/>
            <person name="Floudas D."/>
            <person name="Sun H."/>
            <person name="Yadav J.S."/>
            <person name="Pangilinan J."/>
            <person name="Larsson K.H."/>
            <person name="Matsuura K."/>
            <person name="Barry K."/>
            <person name="Labutti K."/>
            <person name="Kuo R."/>
            <person name="Ohm R.A."/>
            <person name="Bhattacharya S.S."/>
            <person name="Shirouzu T."/>
            <person name="Yoshinaga Y."/>
            <person name="Martin F.M."/>
            <person name="Grigoriev I.V."/>
            <person name="Hibbett D.S."/>
        </authorList>
    </citation>
    <scope>NUCLEOTIDE SEQUENCE [LARGE SCALE GENOMIC DNA]</scope>
    <source>
        <strain evidence="8 9">TUFC12733</strain>
    </source>
</reference>
<dbReference type="GO" id="GO:0046872">
    <property type="term" value="F:metal ion binding"/>
    <property type="evidence" value="ECO:0007669"/>
    <property type="project" value="UniProtKB-KW"/>
</dbReference>
<feature type="transmembrane region" description="Helical" evidence="7">
    <location>
        <begin position="462"/>
        <end position="481"/>
    </location>
</feature>
<dbReference type="EMBL" id="KV417309">
    <property type="protein sequence ID" value="KZO92608.1"/>
    <property type="molecule type" value="Genomic_DNA"/>
</dbReference>
<evidence type="ECO:0000256" key="3">
    <source>
        <dbReference type="ARBA" id="ARBA00022989"/>
    </source>
</evidence>
<evidence type="ECO:0000256" key="1">
    <source>
        <dbReference type="ARBA" id="ARBA00004141"/>
    </source>
</evidence>
<feature type="transmembrane region" description="Helical" evidence="7">
    <location>
        <begin position="403"/>
        <end position="425"/>
    </location>
</feature>
<dbReference type="Proteomes" id="UP000076738">
    <property type="component" value="Unassembled WGS sequence"/>
</dbReference>
<feature type="compositionally biased region" description="Basic and acidic residues" evidence="6">
    <location>
        <begin position="225"/>
        <end position="238"/>
    </location>
</feature>
<dbReference type="PANTHER" id="PTHR20855:SF97">
    <property type="entry name" value="ADIPOR-LIKE RECEPTOR IZH3-RELATED"/>
    <property type="match status" value="1"/>
</dbReference>
<keyword evidence="5" id="KW-0479">Metal-binding</keyword>
<name>A0A167IFY3_CALVF</name>
<organism evidence="8 9">
    <name type="scientific">Calocera viscosa (strain TUFC12733)</name>
    <dbReference type="NCBI Taxonomy" id="1330018"/>
    <lineage>
        <taxon>Eukaryota</taxon>
        <taxon>Fungi</taxon>
        <taxon>Dikarya</taxon>
        <taxon>Basidiomycota</taxon>
        <taxon>Agaricomycotina</taxon>
        <taxon>Dacrymycetes</taxon>
        <taxon>Dacrymycetales</taxon>
        <taxon>Dacrymycetaceae</taxon>
        <taxon>Calocera</taxon>
    </lineage>
</organism>
<protein>
    <submittedName>
        <fullName evidence="8">HlyIII-domain-containing protein</fullName>
    </submittedName>
</protein>
<evidence type="ECO:0000256" key="6">
    <source>
        <dbReference type="SAM" id="MobiDB-lite"/>
    </source>
</evidence>
<sequence length="566" mass="62712">MTSSTSTIPALDSPTASSSSTSADEDYSFTAHLPTKMANTTTDPRSLAALLLSLRVMLLSHISDIEGRIANFEASTLPKLFGASAGSEGSTPTPQLPDGDGKARRLSHSRRASEGDTMLDIAALLESIRADVARHLPNIDIDWDFDLPSLPDFDLPSLPIPESILTSLRAHSPSLPSSFVPSVKQRLQSLSALAAPPVPLQRLLSYVEKVPMLMDELESSEEEQEGKREREGRAKGEEGASTSAGEDVDEHVPLIVGGSKTTRAEVRRALAKSRNGDSLIQFEDLPFKWRNNEYVHTGYRFIPFSRWPLLFTSAFRWHNETINILSHLLPTVLFPLLSVLPVPVLPLPSYFWPSWLDMPAVTIDALPNYYFWSAAACCLACSVIWHTVNGCADLHVCEWGARVDYVGIGWLISASITSAIYYGFYCDPHTAAIYAAFSILTGALGTVLPFMHWFNQRKNKKWRIAFFVACALSALLFLAHLSFERGVRITAEFYLPIVPSVGAYTFGLFFYGYHFPECVFPGRFDYIGASHQIWHLSIVAAIWLHYRAIATWHIGAMEYACAAPYV</sequence>
<dbReference type="PANTHER" id="PTHR20855">
    <property type="entry name" value="ADIPOR/PROGESTIN RECEPTOR-RELATED"/>
    <property type="match status" value="1"/>
</dbReference>
<evidence type="ECO:0000256" key="2">
    <source>
        <dbReference type="ARBA" id="ARBA00022692"/>
    </source>
</evidence>
<evidence type="ECO:0000313" key="9">
    <source>
        <dbReference type="Proteomes" id="UP000076738"/>
    </source>
</evidence>
<feature type="transmembrane region" description="Helical" evidence="7">
    <location>
        <begin position="431"/>
        <end position="450"/>
    </location>
</feature>
<dbReference type="OrthoDB" id="5585746at2759"/>
<dbReference type="GO" id="GO:0016020">
    <property type="term" value="C:membrane"/>
    <property type="evidence" value="ECO:0007669"/>
    <property type="project" value="UniProtKB-SubCell"/>
</dbReference>
<dbReference type="GO" id="GO:0038023">
    <property type="term" value="F:signaling receptor activity"/>
    <property type="evidence" value="ECO:0007669"/>
    <property type="project" value="TreeGrafter"/>
</dbReference>
<dbReference type="InterPro" id="IPR004254">
    <property type="entry name" value="AdipoR/HlyIII-related"/>
</dbReference>
<keyword evidence="5" id="KW-0862">Zinc</keyword>
<proteinExistence type="predicted"/>
<feature type="binding site" evidence="5">
    <location>
        <position position="531"/>
    </location>
    <ligand>
        <name>Zn(2+)</name>
        <dbReference type="ChEBI" id="CHEBI:29105"/>
    </ligand>
</feature>
<comment type="subcellular location">
    <subcellularLocation>
        <location evidence="1">Membrane</location>
        <topology evidence="1">Multi-pass membrane protein</topology>
    </subcellularLocation>
</comment>
<feature type="compositionally biased region" description="Low complexity" evidence="6">
    <location>
        <begin position="13"/>
        <end position="22"/>
    </location>
</feature>
<feature type="region of interest" description="Disordered" evidence="6">
    <location>
        <begin position="216"/>
        <end position="251"/>
    </location>
</feature>
<evidence type="ECO:0000256" key="5">
    <source>
        <dbReference type="PIRSR" id="PIRSR604254-1"/>
    </source>
</evidence>
<keyword evidence="2 7" id="KW-0812">Transmembrane</keyword>
<dbReference type="STRING" id="1330018.A0A167IFY3"/>
<feature type="binding site" evidence="5">
    <location>
        <position position="535"/>
    </location>
    <ligand>
        <name>Zn(2+)</name>
        <dbReference type="ChEBI" id="CHEBI:29105"/>
    </ligand>
</feature>
<feature type="transmembrane region" description="Helical" evidence="7">
    <location>
        <begin position="369"/>
        <end position="391"/>
    </location>
</feature>
<keyword evidence="4 7" id="KW-0472">Membrane</keyword>
<evidence type="ECO:0000256" key="4">
    <source>
        <dbReference type="ARBA" id="ARBA00023136"/>
    </source>
</evidence>
<feature type="region of interest" description="Disordered" evidence="6">
    <location>
        <begin position="83"/>
        <end position="111"/>
    </location>
</feature>
<feature type="transmembrane region" description="Helical" evidence="7">
    <location>
        <begin position="328"/>
        <end position="349"/>
    </location>
</feature>
<dbReference type="GO" id="GO:0006882">
    <property type="term" value="P:intracellular zinc ion homeostasis"/>
    <property type="evidence" value="ECO:0007669"/>
    <property type="project" value="TreeGrafter"/>
</dbReference>
<keyword evidence="3 7" id="KW-1133">Transmembrane helix</keyword>
<dbReference type="AlphaFoldDB" id="A0A167IFY3"/>